<gene>
    <name evidence="1" type="ORF">K443DRAFT_685689</name>
</gene>
<reference evidence="1 2" key="1">
    <citation type="submission" date="2014-04" db="EMBL/GenBank/DDBJ databases">
        <authorList>
            <consortium name="DOE Joint Genome Institute"/>
            <person name="Kuo A."/>
            <person name="Kohler A."/>
            <person name="Nagy L.G."/>
            <person name="Floudas D."/>
            <person name="Copeland A."/>
            <person name="Barry K.W."/>
            <person name="Cichocki N."/>
            <person name="Veneault-Fourrey C."/>
            <person name="LaButti K."/>
            <person name="Lindquist E.A."/>
            <person name="Lipzen A."/>
            <person name="Lundell T."/>
            <person name="Morin E."/>
            <person name="Murat C."/>
            <person name="Sun H."/>
            <person name="Tunlid A."/>
            <person name="Henrissat B."/>
            <person name="Grigoriev I.V."/>
            <person name="Hibbett D.S."/>
            <person name="Martin F."/>
            <person name="Nordberg H.P."/>
            <person name="Cantor M.N."/>
            <person name="Hua S.X."/>
        </authorList>
    </citation>
    <scope>NUCLEOTIDE SEQUENCE [LARGE SCALE GENOMIC DNA]</scope>
    <source>
        <strain evidence="1 2">LaAM-08-1</strain>
    </source>
</reference>
<organism evidence="1 2">
    <name type="scientific">Laccaria amethystina LaAM-08-1</name>
    <dbReference type="NCBI Taxonomy" id="1095629"/>
    <lineage>
        <taxon>Eukaryota</taxon>
        <taxon>Fungi</taxon>
        <taxon>Dikarya</taxon>
        <taxon>Basidiomycota</taxon>
        <taxon>Agaricomycotina</taxon>
        <taxon>Agaricomycetes</taxon>
        <taxon>Agaricomycetidae</taxon>
        <taxon>Agaricales</taxon>
        <taxon>Agaricineae</taxon>
        <taxon>Hydnangiaceae</taxon>
        <taxon>Laccaria</taxon>
    </lineage>
</organism>
<accession>A0A0C9WHV7</accession>
<keyword evidence="2" id="KW-1185">Reference proteome</keyword>
<name>A0A0C9WHV7_9AGAR</name>
<evidence type="ECO:0000313" key="1">
    <source>
        <dbReference type="EMBL" id="KIJ91864.1"/>
    </source>
</evidence>
<dbReference type="HOGENOM" id="CLU_2996834_0_0_1"/>
<dbReference type="EMBL" id="KN838959">
    <property type="protein sequence ID" value="KIJ91864.1"/>
    <property type="molecule type" value="Genomic_DNA"/>
</dbReference>
<dbReference type="OrthoDB" id="10563194at2759"/>
<proteinExistence type="predicted"/>
<dbReference type="AlphaFoldDB" id="A0A0C9WHV7"/>
<reference evidence="2" key="2">
    <citation type="submission" date="2015-01" db="EMBL/GenBank/DDBJ databases">
        <title>Evolutionary Origins and Diversification of the Mycorrhizal Mutualists.</title>
        <authorList>
            <consortium name="DOE Joint Genome Institute"/>
            <consortium name="Mycorrhizal Genomics Consortium"/>
            <person name="Kohler A."/>
            <person name="Kuo A."/>
            <person name="Nagy L.G."/>
            <person name="Floudas D."/>
            <person name="Copeland A."/>
            <person name="Barry K.W."/>
            <person name="Cichocki N."/>
            <person name="Veneault-Fourrey C."/>
            <person name="LaButti K."/>
            <person name="Lindquist E.A."/>
            <person name="Lipzen A."/>
            <person name="Lundell T."/>
            <person name="Morin E."/>
            <person name="Murat C."/>
            <person name="Riley R."/>
            <person name="Ohm R."/>
            <person name="Sun H."/>
            <person name="Tunlid A."/>
            <person name="Henrissat B."/>
            <person name="Grigoriev I.V."/>
            <person name="Hibbett D.S."/>
            <person name="Martin F."/>
        </authorList>
    </citation>
    <scope>NUCLEOTIDE SEQUENCE [LARGE SCALE GENOMIC DNA]</scope>
    <source>
        <strain evidence="2">LaAM-08-1</strain>
    </source>
</reference>
<sequence length="57" mass="6395">MAPISAHTARNRCLWTQSSQRRFSVVRIHPQLVLAMGCRNVIHRDLLIADSALVGLD</sequence>
<evidence type="ECO:0000313" key="2">
    <source>
        <dbReference type="Proteomes" id="UP000054477"/>
    </source>
</evidence>
<protein>
    <submittedName>
        <fullName evidence="1">Unplaced genomic scaffold K443scaffold_424, whole genome shotgun sequence</fullName>
    </submittedName>
</protein>
<dbReference type="Proteomes" id="UP000054477">
    <property type="component" value="Unassembled WGS sequence"/>
</dbReference>